<evidence type="ECO:0000256" key="3">
    <source>
        <dbReference type="ARBA" id="ARBA00022833"/>
    </source>
</evidence>
<gene>
    <name evidence="10" type="ORF">CTHT_0031020</name>
</gene>
<dbReference type="PANTHER" id="PTHR47782:SF2">
    <property type="entry name" value="TRANSCRIPTION FACTOR, PUTATIVE (AFU_ORTHOLOGUE AFUA_4G12570)-RELATED"/>
    <property type="match status" value="1"/>
</dbReference>
<feature type="domain" description="Xylanolytic transcriptional activator regulatory" evidence="9">
    <location>
        <begin position="295"/>
        <end position="369"/>
    </location>
</feature>
<dbReference type="eggNOG" id="ENOG502RSRA">
    <property type="taxonomic scope" value="Eukaryota"/>
</dbReference>
<dbReference type="Gene3D" id="4.10.240.10">
    <property type="entry name" value="Zn(2)-C6 fungal-type DNA-binding domain"/>
    <property type="match status" value="1"/>
</dbReference>
<keyword evidence="6" id="KW-0804">Transcription</keyword>
<protein>
    <recommendedName>
        <fullName evidence="12">Transcription factor domain-containing protein</fullName>
    </recommendedName>
</protein>
<proteinExistence type="predicted"/>
<dbReference type="GO" id="GO:0005634">
    <property type="term" value="C:nucleus"/>
    <property type="evidence" value="ECO:0007669"/>
    <property type="project" value="UniProtKB-SubCell"/>
</dbReference>
<dbReference type="GO" id="GO:0008270">
    <property type="term" value="F:zinc ion binding"/>
    <property type="evidence" value="ECO:0007669"/>
    <property type="project" value="InterPro"/>
</dbReference>
<evidence type="ECO:0008006" key="12">
    <source>
        <dbReference type="Google" id="ProtNLM"/>
    </source>
</evidence>
<dbReference type="GO" id="GO:0043565">
    <property type="term" value="F:sequence-specific DNA binding"/>
    <property type="evidence" value="ECO:0007669"/>
    <property type="project" value="TreeGrafter"/>
</dbReference>
<dbReference type="CDD" id="cd12148">
    <property type="entry name" value="fungal_TF_MHR"/>
    <property type="match status" value="1"/>
</dbReference>
<evidence type="ECO:0000259" key="9">
    <source>
        <dbReference type="SMART" id="SM00906"/>
    </source>
</evidence>
<keyword evidence="11" id="KW-1185">Reference proteome</keyword>
<dbReference type="KEGG" id="cthr:CTHT_0031020"/>
<dbReference type="GeneID" id="18257140"/>
<reference evidence="10 11" key="1">
    <citation type="journal article" date="2011" name="Cell">
        <title>Insight into structure and assembly of the nuclear pore complex by utilizing the genome of a eukaryotic thermophile.</title>
        <authorList>
            <person name="Amlacher S."/>
            <person name="Sarges P."/>
            <person name="Flemming D."/>
            <person name="van Noort V."/>
            <person name="Kunze R."/>
            <person name="Devos D.P."/>
            <person name="Arumugam M."/>
            <person name="Bork P."/>
            <person name="Hurt E."/>
        </authorList>
    </citation>
    <scope>NUCLEOTIDE SEQUENCE [LARGE SCALE GENOMIC DNA]</scope>
    <source>
        <strain evidence="11">DSM 1495 / CBS 144.50 / IMI 039719</strain>
    </source>
</reference>
<dbReference type="InterPro" id="IPR001138">
    <property type="entry name" value="Zn2Cys6_DnaBD"/>
</dbReference>
<evidence type="ECO:0000256" key="1">
    <source>
        <dbReference type="ARBA" id="ARBA00004123"/>
    </source>
</evidence>
<organism evidence="11">
    <name type="scientific">Chaetomium thermophilum (strain DSM 1495 / CBS 144.50 / IMI 039719)</name>
    <name type="common">Thermochaetoides thermophila</name>
    <dbReference type="NCBI Taxonomy" id="759272"/>
    <lineage>
        <taxon>Eukaryota</taxon>
        <taxon>Fungi</taxon>
        <taxon>Dikarya</taxon>
        <taxon>Ascomycota</taxon>
        <taxon>Pezizomycotina</taxon>
        <taxon>Sordariomycetes</taxon>
        <taxon>Sordariomycetidae</taxon>
        <taxon>Sordariales</taxon>
        <taxon>Chaetomiaceae</taxon>
        <taxon>Thermochaetoides</taxon>
    </lineage>
</organism>
<dbReference type="Proteomes" id="UP000008066">
    <property type="component" value="Unassembled WGS sequence"/>
</dbReference>
<dbReference type="PANTHER" id="PTHR47782">
    <property type="entry name" value="ZN(II)2CYS6 TRANSCRIPTION FACTOR (EUROFUNG)-RELATED"/>
    <property type="match status" value="1"/>
</dbReference>
<evidence type="ECO:0000256" key="6">
    <source>
        <dbReference type="ARBA" id="ARBA00023163"/>
    </source>
</evidence>
<dbReference type="GO" id="GO:0000981">
    <property type="term" value="F:DNA-binding transcription factor activity, RNA polymerase II-specific"/>
    <property type="evidence" value="ECO:0007669"/>
    <property type="project" value="InterPro"/>
</dbReference>
<dbReference type="SMART" id="SM00066">
    <property type="entry name" value="GAL4"/>
    <property type="match status" value="1"/>
</dbReference>
<name>G0S479_CHATD</name>
<dbReference type="InterPro" id="IPR052202">
    <property type="entry name" value="Yeast_MetPath_Reg"/>
</dbReference>
<evidence type="ECO:0000256" key="7">
    <source>
        <dbReference type="ARBA" id="ARBA00023242"/>
    </source>
</evidence>
<keyword evidence="3" id="KW-0862">Zinc</keyword>
<comment type="subcellular location">
    <subcellularLocation>
        <location evidence="1">Nucleus</location>
    </subcellularLocation>
</comment>
<sequence>MPPRSSSFTDTPLLRVSRPVSACSRCRAAKCDGKLPACTACEKAGRENECSSANDQFARGKERSYVAALELRIEKLEKRLAYARSRKASVALHDPDAPPAIEPSRKDSLAFIRAAILRKAARNRENSDVNSLVSDFGYLSVSATTRDFEPSEVNLTFARVVLAASTNDPVPEPRTSTLPPEQTARDLVKFYQSSFLALYPAFSSSSLTIIVDSLYQESPRPLTSPQYWLFWMVLAVASAARSRSKSDQNYQDALEYVARALPHADRALMPGYLTQIQSLFLLTQYAMLDPAHFDSWNLIGFTARAVVDLGLHQDPPNMSSMDQEDLDARRRVFYCVYALDRAISMVHARAFSFYDDAISVELPSPNTDKDSDRPPPDPSVPLFKLRQLQSGWYQTLVQGDPDDPLSDGTAFIWQKCLEMREWAESLPTDLPAAVRERFELELHYSYVYCIAPSARVPQLTAHGRKLIFEHAIMYIDKVYEMAKASRDSAFSTYHDALRAFFMGSQFVAVLRDAADTVLSNTRTPASFYVQGQGQIPPPPLPSRNDRNSVDNLQRSLQCLERVKLTLQVYGERWENALGLKGTFEVMSAEVLENLKARRVMRDMGATGVDHPLVQQLQPQQHMTFVSGPNPAMQQPSMPQQHPVPPAYQGQDPRWMNVDLTRIVHGGHHSG</sequence>
<evidence type="ECO:0000259" key="8">
    <source>
        <dbReference type="SMART" id="SM00066"/>
    </source>
</evidence>
<dbReference type="HOGENOM" id="CLU_019529_0_0_1"/>
<dbReference type="EMBL" id="GL988041">
    <property type="protein sequence ID" value="EGS21253.1"/>
    <property type="molecule type" value="Genomic_DNA"/>
</dbReference>
<dbReference type="InterPro" id="IPR007219">
    <property type="entry name" value="XnlR_reg_dom"/>
</dbReference>
<evidence type="ECO:0000313" key="11">
    <source>
        <dbReference type="Proteomes" id="UP000008066"/>
    </source>
</evidence>
<evidence type="ECO:0000256" key="2">
    <source>
        <dbReference type="ARBA" id="ARBA00022723"/>
    </source>
</evidence>
<feature type="domain" description="Zn(2)-C6 fungal-type" evidence="8">
    <location>
        <begin position="17"/>
        <end position="61"/>
    </location>
</feature>
<evidence type="ECO:0000256" key="5">
    <source>
        <dbReference type="ARBA" id="ARBA00023125"/>
    </source>
</evidence>
<dbReference type="GO" id="GO:0045944">
    <property type="term" value="P:positive regulation of transcription by RNA polymerase II"/>
    <property type="evidence" value="ECO:0007669"/>
    <property type="project" value="TreeGrafter"/>
</dbReference>
<accession>G0S479</accession>
<keyword evidence="5" id="KW-0238">DNA-binding</keyword>
<dbReference type="AlphaFoldDB" id="G0S479"/>
<dbReference type="GO" id="GO:0006351">
    <property type="term" value="P:DNA-templated transcription"/>
    <property type="evidence" value="ECO:0007669"/>
    <property type="project" value="InterPro"/>
</dbReference>
<dbReference type="RefSeq" id="XP_006693549.1">
    <property type="nucleotide sequence ID" value="XM_006693486.1"/>
</dbReference>
<dbReference type="STRING" id="759272.G0S479"/>
<dbReference type="CDD" id="cd00067">
    <property type="entry name" value="GAL4"/>
    <property type="match status" value="1"/>
</dbReference>
<dbReference type="OrthoDB" id="5319458at2759"/>
<evidence type="ECO:0000256" key="4">
    <source>
        <dbReference type="ARBA" id="ARBA00023015"/>
    </source>
</evidence>
<dbReference type="Pfam" id="PF04082">
    <property type="entry name" value="Fungal_trans"/>
    <property type="match status" value="1"/>
</dbReference>
<keyword evidence="2" id="KW-0479">Metal-binding</keyword>
<dbReference type="InterPro" id="IPR036864">
    <property type="entry name" value="Zn2-C6_fun-type_DNA-bd_sf"/>
</dbReference>
<keyword evidence="4" id="KW-0805">Transcription regulation</keyword>
<keyword evidence="7" id="KW-0539">Nucleus</keyword>
<dbReference type="SMART" id="SM00906">
    <property type="entry name" value="Fungal_trans"/>
    <property type="match status" value="1"/>
</dbReference>
<evidence type="ECO:0000313" key="10">
    <source>
        <dbReference type="EMBL" id="EGS21253.1"/>
    </source>
</evidence>
<dbReference type="OMA" id="FPCFSET"/>